<reference evidence="3 4" key="1">
    <citation type="submission" date="2016-10" db="EMBL/GenBank/DDBJ databases">
        <authorList>
            <person name="Varghese N."/>
            <person name="Submissions S."/>
        </authorList>
    </citation>
    <scope>NUCLEOTIDE SEQUENCE [LARGE SCALE GENOMIC DNA]</scope>
    <source>
        <strain evidence="3 4">CGMCC 1.3527</strain>
    </source>
</reference>
<dbReference type="Pfam" id="PF00884">
    <property type="entry name" value="Sulfatase"/>
    <property type="match status" value="1"/>
</dbReference>
<dbReference type="CDD" id="cd16148">
    <property type="entry name" value="sulfatase_like"/>
    <property type="match status" value="1"/>
</dbReference>
<proteinExistence type="inferred from homology"/>
<dbReference type="InterPro" id="IPR017850">
    <property type="entry name" value="Alkaline_phosphatase_core_sf"/>
</dbReference>
<organism evidence="3 4">
    <name type="scientific">Halorubrum xinjiangense</name>
    <dbReference type="NCBI Taxonomy" id="261291"/>
    <lineage>
        <taxon>Archaea</taxon>
        <taxon>Methanobacteriati</taxon>
        <taxon>Methanobacteriota</taxon>
        <taxon>Stenosarchaea group</taxon>
        <taxon>Halobacteria</taxon>
        <taxon>Halobacteriales</taxon>
        <taxon>Haloferacaceae</taxon>
        <taxon>Halorubrum</taxon>
    </lineage>
</organism>
<evidence type="ECO:0000259" key="2">
    <source>
        <dbReference type="Pfam" id="PF00884"/>
    </source>
</evidence>
<dbReference type="EMBL" id="FNBO01000003">
    <property type="protein sequence ID" value="SDF26872.1"/>
    <property type="molecule type" value="Genomic_DNA"/>
</dbReference>
<dbReference type="Proteomes" id="UP000324020">
    <property type="component" value="Unassembled WGS sequence"/>
</dbReference>
<keyword evidence="4" id="KW-1185">Reference proteome</keyword>
<dbReference type="InterPro" id="IPR000917">
    <property type="entry name" value="Sulfatase_N"/>
</dbReference>
<dbReference type="Gene3D" id="3.30.1120.10">
    <property type="match status" value="1"/>
</dbReference>
<dbReference type="InterPro" id="IPR050738">
    <property type="entry name" value="Sulfatase"/>
</dbReference>
<dbReference type="GO" id="GO:0004065">
    <property type="term" value="F:arylsulfatase activity"/>
    <property type="evidence" value="ECO:0007669"/>
    <property type="project" value="TreeGrafter"/>
</dbReference>
<evidence type="ECO:0000313" key="3">
    <source>
        <dbReference type="EMBL" id="SDF26872.1"/>
    </source>
</evidence>
<evidence type="ECO:0000313" key="4">
    <source>
        <dbReference type="Proteomes" id="UP000324020"/>
    </source>
</evidence>
<evidence type="ECO:0000256" key="1">
    <source>
        <dbReference type="ARBA" id="ARBA00008779"/>
    </source>
</evidence>
<dbReference type="Gene3D" id="3.40.720.10">
    <property type="entry name" value="Alkaline Phosphatase, subunit A"/>
    <property type="match status" value="1"/>
</dbReference>
<dbReference type="RefSeq" id="WP_149797917.1">
    <property type="nucleotide sequence ID" value="NZ_FNBO01000003.1"/>
</dbReference>
<feature type="domain" description="Sulfatase N-terminal" evidence="2">
    <location>
        <begin position="6"/>
        <end position="334"/>
    </location>
</feature>
<dbReference type="PANTHER" id="PTHR42693:SF33">
    <property type="entry name" value="ARYLSULFATASE"/>
    <property type="match status" value="1"/>
</dbReference>
<dbReference type="SUPFAM" id="SSF53649">
    <property type="entry name" value="Alkaline phosphatase-like"/>
    <property type="match status" value="1"/>
</dbReference>
<accession>A0A1G7JPK1</accession>
<dbReference type="AlphaFoldDB" id="A0A1G7JPK1"/>
<name>A0A1G7JPK1_9EURY</name>
<protein>
    <submittedName>
        <fullName evidence="3">Arylsulfatase</fullName>
    </submittedName>
</protein>
<comment type="similarity">
    <text evidence="1">Belongs to the sulfatase family.</text>
</comment>
<dbReference type="PANTHER" id="PTHR42693">
    <property type="entry name" value="ARYLSULFATASE FAMILY MEMBER"/>
    <property type="match status" value="1"/>
</dbReference>
<gene>
    <name evidence="3" type="ORF">SAMN04488067_10342</name>
</gene>
<dbReference type="OrthoDB" id="3164at2157"/>
<sequence>MSTDSRNLVLVSIDSLRGDHCGFLGGDRDLTPTLDSLASEGVAYRNAIAPGPQTFSSMPAVFTGRRRRPTSLDEYPQRTHWERRLAAINEHMRRHASLAERLRERGYDTGAVTPNPWTSSASGFDRGFDEFVDVSETDSGGWVSSVADRIPGVDAGARPVELVSNLVSGSEFFARWESLYDDIERVRESLSEPYFLWVFVLDTHFPFIPARRHREEQSLFGTYYSAYRSSDPMRGKGGELSPRVRESVLRSYRDTVRSADAFVDTLRSDLARDDPALLVHSDHGESFGDHGNYGHHHREVYEENIRVPYLVHNAGVSADVTEPTSLASVHDTALEIARTGTFDPEAATAPYVVASSECGSNRAMRGVPFKRVELGDDASLFDLAVDPGERNDVSAARPGVMTELGRRLGRIDADAAETERIHAAARRVVDRNSV</sequence>